<dbReference type="InterPro" id="IPR000086">
    <property type="entry name" value="NUDIX_hydrolase_dom"/>
</dbReference>
<evidence type="ECO:0000256" key="1">
    <source>
        <dbReference type="ARBA" id="ARBA00001946"/>
    </source>
</evidence>
<name>A0A1Y2T8J4_SYMTR</name>
<evidence type="ECO:0000256" key="3">
    <source>
        <dbReference type="SAM" id="MobiDB-lite"/>
    </source>
</evidence>
<dbReference type="PROSITE" id="PS51462">
    <property type="entry name" value="NUDIX"/>
    <property type="match status" value="1"/>
</dbReference>
<keyword evidence="2" id="KW-0378">Hydrolase</keyword>
<dbReference type="SUPFAM" id="SSF53254">
    <property type="entry name" value="Phosphoglycerate mutase-like"/>
    <property type="match status" value="1"/>
</dbReference>
<dbReference type="EMBL" id="LWLV01000079">
    <property type="protein sequence ID" value="OTA42096.1"/>
    <property type="molecule type" value="Genomic_DNA"/>
</dbReference>
<dbReference type="AlphaFoldDB" id="A0A1Y2T8J4"/>
<comment type="cofactor">
    <cofactor evidence="1">
        <name>Mg(2+)</name>
        <dbReference type="ChEBI" id="CHEBI:18420"/>
    </cofactor>
</comment>
<dbReference type="Pfam" id="PF00293">
    <property type="entry name" value="NUDIX"/>
    <property type="match status" value="1"/>
</dbReference>
<feature type="domain" description="Nudix hydrolase" evidence="4">
    <location>
        <begin position="1"/>
        <end position="128"/>
    </location>
</feature>
<dbReference type="InterPro" id="IPR029033">
    <property type="entry name" value="His_PPase_superfam"/>
</dbReference>
<evidence type="ECO:0000259" key="4">
    <source>
        <dbReference type="PROSITE" id="PS51462"/>
    </source>
</evidence>
<dbReference type="InterPro" id="IPR015797">
    <property type="entry name" value="NUDIX_hydrolase-like_dom_sf"/>
</dbReference>
<evidence type="ECO:0000256" key="2">
    <source>
        <dbReference type="ARBA" id="ARBA00022801"/>
    </source>
</evidence>
<organism evidence="5 6">
    <name type="scientific">Symbiobacterium thermophilum</name>
    <dbReference type="NCBI Taxonomy" id="2734"/>
    <lineage>
        <taxon>Bacteria</taxon>
        <taxon>Bacillati</taxon>
        <taxon>Bacillota</taxon>
        <taxon>Clostridia</taxon>
        <taxon>Eubacteriales</taxon>
        <taxon>Symbiobacteriaceae</taxon>
        <taxon>Symbiobacterium</taxon>
    </lineage>
</organism>
<dbReference type="PANTHER" id="PTHR43046:SF16">
    <property type="entry name" value="ADP-RIBOSE PYROPHOSPHATASE YJHB-RELATED"/>
    <property type="match status" value="1"/>
</dbReference>
<comment type="caution">
    <text evidence="5">The sequence shown here is derived from an EMBL/GenBank/DDBJ whole genome shotgun (WGS) entry which is preliminary data.</text>
</comment>
<feature type="region of interest" description="Disordered" evidence="3">
    <location>
        <begin position="362"/>
        <end position="381"/>
    </location>
</feature>
<feature type="non-terminal residue" evidence="5">
    <location>
        <position position="381"/>
    </location>
</feature>
<evidence type="ECO:0000313" key="6">
    <source>
        <dbReference type="Proteomes" id="UP000194267"/>
    </source>
</evidence>
<reference evidence="6" key="1">
    <citation type="submission" date="2016-04" db="EMBL/GenBank/DDBJ databases">
        <authorList>
            <person name="Antunes L.P."/>
            <person name="Martins L.F."/>
            <person name="Pereira R.V."/>
            <person name="Thomas A.M."/>
            <person name="Barbosa D."/>
            <person name="Nascimento L."/>
            <person name="Silva G.M."/>
            <person name="Condomitti G.W."/>
            <person name="Digiampietri L.A."/>
            <person name="Lombardi K.C."/>
            <person name="Ramos P.L."/>
            <person name="Quaggio R.B."/>
            <person name="Oliveira J.C."/>
            <person name="Pascon R.C."/>
            <person name="Cruz J.B."/>
            <person name="Silva A.M."/>
            <person name="Setubal J.C."/>
        </authorList>
    </citation>
    <scope>NUCLEOTIDE SEQUENCE [LARGE SCALE GENOMIC DNA]</scope>
</reference>
<accession>A0A1Y2T8J4</accession>
<dbReference type="Gene3D" id="3.40.50.1240">
    <property type="entry name" value="Phosphoglycerate mutase-like"/>
    <property type="match status" value="1"/>
</dbReference>
<dbReference type="SUPFAM" id="SSF55811">
    <property type="entry name" value="Nudix"/>
    <property type="match status" value="1"/>
</dbReference>
<dbReference type="GO" id="GO:0016787">
    <property type="term" value="F:hydrolase activity"/>
    <property type="evidence" value="ECO:0007669"/>
    <property type="project" value="UniProtKB-KW"/>
</dbReference>
<dbReference type="Gene3D" id="3.90.79.10">
    <property type="entry name" value="Nucleoside Triphosphate Pyrophosphohydrolase"/>
    <property type="match status" value="1"/>
</dbReference>
<feature type="compositionally biased region" description="Gly residues" evidence="3">
    <location>
        <begin position="366"/>
        <end position="375"/>
    </location>
</feature>
<dbReference type="PANTHER" id="PTHR43046">
    <property type="entry name" value="GDP-MANNOSE MANNOSYL HYDROLASE"/>
    <property type="match status" value="1"/>
</dbReference>
<proteinExistence type="predicted"/>
<protein>
    <recommendedName>
        <fullName evidence="4">Nudix hydrolase domain-containing protein</fullName>
    </recommendedName>
</protein>
<gene>
    <name evidence="5" type="ORF">A6D92_01590</name>
</gene>
<evidence type="ECO:0000313" key="5">
    <source>
        <dbReference type="EMBL" id="OTA42096.1"/>
    </source>
</evidence>
<sequence>MSRAQAIVVRGQEVLMVRHRQGEAEWWCLPGGAVLDGETPAEAALRELEEECRVRGRVVRETSVVTYGPDDRHYTYLVDIGRQEPALGCDPEHAEDSQVLQEVRWMRLDALSGRDRAFLWTAGLLSVPPFGGLVLGWGDAVSYPCSNALGSAGHIATGRYGQEAGSLGSSSPSLRGKGDAGGTALRIIEHRRHTMRAKPGRHLSQPGVDLARRVGEGLGPFHRVVTSSLPRAFETALAMGFAVDEQVSLLASLPDGFEDEVPWDAGIGRIASAVRRRPDGTVARFAHQLAAFHRDLAARLPDGGRALVISHGGIVEASAVGCKPDGDYAGWGPAFGYCEGVRMYFHGTRCERIEPLRVAAAADPGGQDGAAGGTGDPVRGV</sequence>
<dbReference type="Proteomes" id="UP000194267">
    <property type="component" value="Unassembled WGS sequence"/>
</dbReference>